<reference evidence="1 2" key="1">
    <citation type="submission" date="2015-07" db="EMBL/GenBank/DDBJ databases">
        <authorList>
            <consortium name="Pathogen Informatics"/>
        </authorList>
    </citation>
    <scope>NUCLEOTIDE SEQUENCE [LARGE SCALE GENOMIC DNA]</scope>
    <source>
        <strain evidence="1 2">A316</strain>
    </source>
</reference>
<accession>A0A655X7X9</accession>
<sequence>MMTLLLRGNFQLSFLQCLTKVEKLGRRPNTKLRQPCMANQFIRPAGFQHFSHCAGAVFGQ</sequence>
<dbReference type="Proteomes" id="UP000041770">
    <property type="component" value="Unassembled WGS sequence"/>
</dbReference>
<dbReference type="AlphaFoldDB" id="A0A655X7X9"/>
<gene>
    <name evidence="1" type="ORF">ERS013200_00515</name>
</gene>
<evidence type="ECO:0000313" key="1">
    <source>
        <dbReference type="EMBL" id="CSC08069.1"/>
    </source>
</evidence>
<protein>
    <submittedName>
        <fullName evidence="1">Uncharacterized protein</fullName>
    </submittedName>
</protein>
<name>A0A655X7X9_VIBCL</name>
<proteinExistence type="predicted"/>
<dbReference type="EMBL" id="CWQY01000002">
    <property type="protein sequence ID" value="CSC08069.1"/>
    <property type="molecule type" value="Genomic_DNA"/>
</dbReference>
<organism evidence="1 2">
    <name type="scientific">Vibrio cholerae</name>
    <dbReference type="NCBI Taxonomy" id="666"/>
    <lineage>
        <taxon>Bacteria</taxon>
        <taxon>Pseudomonadati</taxon>
        <taxon>Pseudomonadota</taxon>
        <taxon>Gammaproteobacteria</taxon>
        <taxon>Vibrionales</taxon>
        <taxon>Vibrionaceae</taxon>
        <taxon>Vibrio</taxon>
    </lineage>
</organism>
<evidence type="ECO:0000313" key="2">
    <source>
        <dbReference type="Proteomes" id="UP000041770"/>
    </source>
</evidence>